<evidence type="ECO:0000256" key="1">
    <source>
        <dbReference type="SAM" id="MobiDB-lite"/>
    </source>
</evidence>
<dbReference type="AlphaFoldDB" id="A0A448WTK3"/>
<sequence>MHPSSPFALASSVAPPQTGSGSGHRSGSWSRSRPGAVDASASQTSAFLLTPAWIASETGVPHVRHVTGWEEPRRAEVGSTAGPDDAEATVNSDEDADETYWQARGRAIGELIKVARTLEAADDASREQLRWEQIRHREITMKTAPDSRPAEAEANDTVTALVSGERLQNKRSLLAKSKSCYTTLEIEKGLVRKDRQRIFTALATAETPEEGLINILDGNSCTLLSTSCTQYVIFVLR</sequence>
<evidence type="ECO:0000313" key="2">
    <source>
        <dbReference type="EMBL" id="VEL19951.1"/>
    </source>
</evidence>
<protein>
    <submittedName>
        <fullName evidence="2">Uncharacterized protein</fullName>
    </submittedName>
</protein>
<name>A0A448WTK3_9PLAT</name>
<keyword evidence="3" id="KW-1185">Reference proteome</keyword>
<feature type="region of interest" description="Disordered" evidence="1">
    <location>
        <begin position="1"/>
        <end position="42"/>
    </location>
</feature>
<reference evidence="2" key="1">
    <citation type="submission" date="2018-11" db="EMBL/GenBank/DDBJ databases">
        <authorList>
            <consortium name="Pathogen Informatics"/>
        </authorList>
    </citation>
    <scope>NUCLEOTIDE SEQUENCE</scope>
</reference>
<feature type="compositionally biased region" description="Basic and acidic residues" evidence="1">
    <location>
        <begin position="67"/>
        <end position="76"/>
    </location>
</feature>
<proteinExistence type="predicted"/>
<dbReference type="Proteomes" id="UP000784294">
    <property type="component" value="Unassembled WGS sequence"/>
</dbReference>
<dbReference type="EMBL" id="CAAALY010044033">
    <property type="protein sequence ID" value="VEL19951.1"/>
    <property type="molecule type" value="Genomic_DNA"/>
</dbReference>
<feature type="compositionally biased region" description="Acidic residues" evidence="1">
    <location>
        <begin position="84"/>
        <end position="96"/>
    </location>
</feature>
<organism evidence="2 3">
    <name type="scientific">Protopolystoma xenopodis</name>
    <dbReference type="NCBI Taxonomy" id="117903"/>
    <lineage>
        <taxon>Eukaryota</taxon>
        <taxon>Metazoa</taxon>
        <taxon>Spiralia</taxon>
        <taxon>Lophotrochozoa</taxon>
        <taxon>Platyhelminthes</taxon>
        <taxon>Monogenea</taxon>
        <taxon>Polyopisthocotylea</taxon>
        <taxon>Polystomatidea</taxon>
        <taxon>Polystomatidae</taxon>
        <taxon>Protopolystoma</taxon>
    </lineage>
</organism>
<feature type="region of interest" description="Disordered" evidence="1">
    <location>
        <begin position="66"/>
        <end position="96"/>
    </location>
</feature>
<accession>A0A448WTK3</accession>
<gene>
    <name evidence="2" type="ORF">PXEA_LOCUS13391</name>
</gene>
<evidence type="ECO:0000313" key="3">
    <source>
        <dbReference type="Proteomes" id="UP000784294"/>
    </source>
</evidence>
<comment type="caution">
    <text evidence="2">The sequence shown here is derived from an EMBL/GenBank/DDBJ whole genome shotgun (WGS) entry which is preliminary data.</text>
</comment>
<feature type="compositionally biased region" description="Low complexity" evidence="1">
    <location>
        <begin position="23"/>
        <end position="35"/>
    </location>
</feature>